<name>A0ABQ3XP13_9ACTN</name>
<dbReference type="InterPro" id="IPR002818">
    <property type="entry name" value="DJ-1/PfpI"/>
</dbReference>
<evidence type="ECO:0000313" key="4">
    <source>
        <dbReference type="EMBL" id="GID60257.1"/>
    </source>
</evidence>
<dbReference type="Pfam" id="PF12833">
    <property type="entry name" value="HTH_18"/>
    <property type="match status" value="1"/>
</dbReference>
<dbReference type="InterPro" id="IPR052158">
    <property type="entry name" value="INH-QAR"/>
</dbReference>
<dbReference type="SUPFAM" id="SSF52317">
    <property type="entry name" value="Class I glutamine amidotransferase-like"/>
    <property type="match status" value="1"/>
</dbReference>
<feature type="domain" description="HTH araC/xylS-type" evidence="3">
    <location>
        <begin position="188"/>
        <end position="286"/>
    </location>
</feature>
<dbReference type="Proteomes" id="UP000612282">
    <property type="component" value="Unassembled WGS sequence"/>
</dbReference>
<dbReference type="Gene3D" id="3.40.50.880">
    <property type="match status" value="1"/>
</dbReference>
<organism evidence="4 5">
    <name type="scientific">Actinoplanes couchii</name>
    <dbReference type="NCBI Taxonomy" id="403638"/>
    <lineage>
        <taxon>Bacteria</taxon>
        <taxon>Bacillati</taxon>
        <taxon>Actinomycetota</taxon>
        <taxon>Actinomycetes</taxon>
        <taxon>Micromonosporales</taxon>
        <taxon>Micromonosporaceae</taxon>
        <taxon>Actinoplanes</taxon>
    </lineage>
</organism>
<sequence>MSHAVTILAVPRHYPLDVAIPEHVLTRHPAYRVTVCRDAAGLETADTVIVPGYDEPHRPVPGELLDGLRHAYRRGARIVAVCTGVFAVADAGLLDGRQATTHWRYASQLRELHPRVTVLENRLLHTDGTILTSAGATGGIDVCLAMIRDDFGAHAADAAAKEVVFTLVRGPDEPQFTDAPAGDRASLRATREWVIDRLAEPITVDAMARASHLSRRTFIRRFTQESGMPPMRWVILQRLYAARRLLETSDWPVERVAGASGFGTAANLRAVFRRELGVTPSAHRTTAETAR</sequence>
<comment type="caution">
    <text evidence="4">The sequence shown here is derived from an EMBL/GenBank/DDBJ whole genome shotgun (WGS) entry which is preliminary data.</text>
</comment>
<accession>A0ABQ3XP13</accession>
<evidence type="ECO:0000259" key="3">
    <source>
        <dbReference type="PROSITE" id="PS01124"/>
    </source>
</evidence>
<dbReference type="SUPFAM" id="SSF46689">
    <property type="entry name" value="Homeodomain-like"/>
    <property type="match status" value="2"/>
</dbReference>
<evidence type="ECO:0000256" key="1">
    <source>
        <dbReference type="ARBA" id="ARBA00023015"/>
    </source>
</evidence>
<dbReference type="RefSeq" id="WP_203807104.1">
    <property type="nucleotide sequence ID" value="NZ_BAAAQE010000105.1"/>
</dbReference>
<reference evidence="4 5" key="1">
    <citation type="submission" date="2021-01" db="EMBL/GenBank/DDBJ databases">
        <title>Whole genome shotgun sequence of Actinoplanes couchii NBRC 106145.</title>
        <authorList>
            <person name="Komaki H."/>
            <person name="Tamura T."/>
        </authorList>
    </citation>
    <scope>NUCLEOTIDE SEQUENCE [LARGE SCALE GENOMIC DNA]</scope>
    <source>
        <strain evidence="4 5">NBRC 106145</strain>
    </source>
</reference>
<dbReference type="PROSITE" id="PS01124">
    <property type="entry name" value="HTH_ARAC_FAMILY_2"/>
    <property type="match status" value="1"/>
</dbReference>
<dbReference type="Gene3D" id="1.10.10.60">
    <property type="entry name" value="Homeodomain-like"/>
    <property type="match status" value="1"/>
</dbReference>
<protein>
    <submittedName>
        <fullName evidence="4">AraC family transcriptional regulator</fullName>
    </submittedName>
</protein>
<gene>
    <name evidence="4" type="ORF">Aco03nite_086610</name>
</gene>
<evidence type="ECO:0000256" key="2">
    <source>
        <dbReference type="ARBA" id="ARBA00023163"/>
    </source>
</evidence>
<dbReference type="SMART" id="SM00342">
    <property type="entry name" value="HTH_ARAC"/>
    <property type="match status" value="1"/>
</dbReference>
<dbReference type="PANTHER" id="PTHR43130:SF3">
    <property type="entry name" value="HTH-TYPE TRANSCRIPTIONAL REGULATOR RV1931C"/>
    <property type="match status" value="1"/>
</dbReference>
<proteinExistence type="predicted"/>
<keyword evidence="2" id="KW-0804">Transcription</keyword>
<dbReference type="Pfam" id="PF01965">
    <property type="entry name" value="DJ-1_PfpI"/>
    <property type="match status" value="1"/>
</dbReference>
<keyword evidence="1" id="KW-0805">Transcription regulation</keyword>
<dbReference type="InterPro" id="IPR029062">
    <property type="entry name" value="Class_I_gatase-like"/>
</dbReference>
<dbReference type="InterPro" id="IPR018060">
    <property type="entry name" value="HTH_AraC"/>
</dbReference>
<dbReference type="InterPro" id="IPR009057">
    <property type="entry name" value="Homeodomain-like_sf"/>
</dbReference>
<dbReference type="PANTHER" id="PTHR43130">
    <property type="entry name" value="ARAC-FAMILY TRANSCRIPTIONAL REGULATOR"/>
    <property type="match status" value="1"/>
</dbReference>
<dbReference type="EMBL" id="BOMG01000105">
    <property type="protein sequence ID" value="GID60257.1"/>
    <property type="molecule type" value="Genomic_DNA"/>
</dbReference>
<evidence type="ECO:0000313" key="5">
    <source>
        <dbReference type="Proteomes" id="UP000612282"/>
    </source>
</evidence>
<keyword evidence="5" id="KW-1185">Reference proteome</keyword>